<dbReference type="RefSeq" id="WP_200391319.1">
    <property type="nucleotide sequence ID" value="NZ_JAENIO010000014.1"/>
</dbReference>
<keyword evidence="3" id="KW-1185">Reference proteome</keyword>
<evidence type="ECO:0000313" key="2">
    <source>
        <dbReference type="EMBL" id="MBK1833888.1"/>
    </source>
</evidence>
<evidence type="ECO:0000256" key="1">
    <source>
        <dbReference type="SAM" id="Coils"/>
    </source>
</evidence>
<comment type="caution">
    <text evidence="2">The sequence shown here is derived from an EMBL/GenBank/DDBJ whole genome shotgun (WGS) entry which is preliminary data.</text>
</comment>
<organism evidence="2 3">
    <name type="scientific">Roseibacillus ishigakijimensis</name>
    <dbReference type="NCBI Taxonomy" id="454146"/>
    <lineage>
        <taxon>Bacteria</taxon>
        <taxon>Pseudomonadati</taxon>
        <taxon>Verrucomicrobiota</taxon>
        <taxon>Verrucomicrobiia</taxon>
        <taxon>Verrucomicrobiales</taxon>
        <taxon>Verrucomicrobiaceae</taxon>
        <taxon>Roseibacillus</taxon>
    </lineage>
</organism>
<feature type="coiled-coil region" evidence="1">
    <location>
        <begin position="24"/>
        <end position="137"/>
    </location>
</feature>
<dbReference type="EMBL" id="JAENIO010000014">
    <property type="protein sequence ID" value="MBK1833888.1"/>
    <property type="molecule type" value="Genomic_DNA"/>
</dbReference>
<accession>A0A934RN58</accession>
<dbReference type="Proteomes" id="UP000604083">
    <property type="component" value="Unassembled WGS sequence"/>
</dbReference>
<keyword evidence="1" id="KW-0175">Coiled coil</keyword>
<dbReference type="AlphaFoldDB" id="A0A934RN58"/>
<gene>
    <name evidence="2" type="ORF">JIN78_07440</name>
</gene>
<proteinExistence type="predicted"/>
<sequence>MANAFGIIAALVLAVAAFFGFKNKSALENQRDMLSNEELTLERNKNTFEERKTELAGLQDDTTAANEENASLSTELETQLATNKKLESDIEDKQSVVETKKAEVEEGEEKLQRFGNLDDLKDKLEKLGTDLATLKGEVLLKDTEIETRTALNGSLSTQNAALSEVLKRYSEKQSDPNLSARVTRVVTDLGFVILSGGDNAGIVRDSELSVVRDGSVIGKLRVTGTEPSTAAASIIPDSFEGTTVRVGDQVKAASN</sequence>
<reference evidence="2" key="1">
    <citation type="submission" date="2021-01" db="EMBL/GenBank/DDBJ databases">
        <title>Modified the classification status of verrucomicrobia.</title>
        <authorList>
            <person name="Feng X."/>
        </authorList>
    </citation>
    <scope>NUCLEOTIDE SEQUENCE</scope>
    <source>
        <strain evidence="2">KCTC 12986</strain>
    </source>
</reference>
<protein>
    <submittedName>
        <fullName evidence="2">Uncharacterized protein</fullName>
    </submittedName>
</protein>
<name>A0A934RN58_9BACT</name>
<evidence type="ECO:0000313" key="3">
    <source>
        <dbReference type="Proteomes" id="UP000604083"/>
    </source>
</evidence>